<evidence type="ECO:0000256" key="4">
    <source>
        <dbReference type="ARBA" id="ARBA00023136"/>
    </source>
</evidence>
<gene>
    <name evidence="7" type="ORF">ACFOND_10950</name>
</gene>
<evidence type="ECO:0000259" key="6">
    <source>
        <dbReference type="PROSITE" id="PS50801"/>
    </source>
</evidence>
<dbReference type="InterPro" id="IPR036513">
    <property type="entry name" value="STAS_dom_sf"/>
</dbReference>
<name>A0ABV7WSI7_9GAMM</name>
<dbReference type="SUPFAM" id="SSF52091">
    <property type="entry name" value="SpoIIaa-like"/>
    <property type="match status" value="1"/>
</dbReference>
<protein>
    <submittedName>
        <fullName evidence="7">SulP family inorganic anion transporter</fullName>
    </submittedName>
</protein>
<keyword evidence="4 5" id="KW-0472">Membrane</keyword>
<dbReference type="PROSITE" id="PS50801">
    <property type="entry name" value="STAS"/>
    <property type="match status" value="1"/>
</dbReference>
<keyword evidence="3 5" id="KW-1133">Transmembrane helix</keyword>
<feature type="transmembrane region" description="Helical" evidence="5">
    <location>
        <begin position="108"/>
        <end position="126"/>
    </location>
</feature>
<evidence type="ECO:0000313" key="8">
    <source>
        <dbReference type="Proteomes" id="UP001595710"/>
    </source>
</evidence>
<reference evidence="8" key="1">
    <citation type="journal article" date="2019" name="Int. J. Syst. Evol. Microbiol.">
        <title>The Global Catalogue of Microorganisms (GCM) 10K type strain sequencing project: providing services to taxonomists for standard genome sequencing and annotation.</title>
        <authorList>
            <consortium name="The Broad Institute Genomics Platform"/>
            <consortium name="The Broad Institute Genome Sequencing Center for Infectious Disease"/>
            <person name="Wu L."/>
            <person name="Ma J."/>
        </authorList>
    </citation>
    <scope>NUCLEOTIDE SEQUENCE [LARGE SCALE GENOMIC DNA]</scope>
    <source>
        <strain evidence="8">CECT 8288</strain>
    </source>
</reference>
<evidence type="ECO:0000256" key="5">
    <source>
        <dbReference type="SAM" id="Phobius"/>
    </source>
</evidence>
<dbReference type="Pfam" id="PF01740">
    <property type="entry name" value="STAS"/>
    <property type="match status" value="1"/>
</dbReference>
<accession>A0ABV7WSI7</accession>
<dbReference type="Pfam" id="PF00916">
    <property type="entry name" value="Sulfate_transp"/>
    <property type="match status" value="1"/>
</dbReference>
<feature type="transmembrane region" description="Helical" evidence="5">
    <location>
        <begin position="303"/>
        <end position="324"/>
    </location>
</feature>
<dbReference type="EMBL" id="JBHRYN010000012">
    <property type="protein sequence ID" value="MFC3702162.1"/>
    <property type="molecule type" value="Genomic_DNA"/>
</dbReference>
<feature type="transmembrane region" description="Helical" evidence="5">
    <location>
        <begin position="180"/>
        <end position="198"/>
    </location>
</feature>
<dbReference type="RefSeq" id="WP_353959013.1">
    <property type="nucleotide sequence ID" value="NZ_JAUFQI010000001.1"/>
</dbReference>
<feature type="domain" description="STAS" evidence="6">
    <location>
        <begin position="409"/>
        <end position="495"/>
    </location>
</feature>
<feature type="transmembrane region" description="Helical" evidence="5">
    <location>
        <begin position="155"/>
        <end position="173"/>
    </location>
</feature>
<evidence type="ECO:0000313" key="7">
    <source>
        <dbReference type="EMBL" id="MFC3702162.1"/>
    </source>
</evidence>
<feature type="transmembrane region" description="Helical" evidence="5">
    <location>
        <begin position="330"/>
        <end position="348"/>
    </location>
</feature>
<comment type="caution">
    <text evidence="7">The sequence shown here is derived from an EMBL/GenBank/DDBJ whole genome shotgun (WGS) entry which is preliminary data.</text>
</comment>
<dbReference type="InterPro" id="IPR011547">
    <property type="entry name" value="SLC26A/SulP_dom"/>
</dbReference>
<sequence length="518" mass="55669">MNAGLLVALIGIPQCLAYAMLSGLPPMYGLVTAAVPGIIAALLGKSRFVTVGPTNTTGLIILTSLSPWAGDPNALLTAMATLGFMAGLMRLVIVVSRTERIFDFVPEAVMVGFATGAAVIIGVMQLDETLGQPFEGVSNVLEEFIRLLDYSLPDVNFASFLLAFIALISVILGKRFFPRWPIPLIVLICSMALVHFSQQSWVLSWATLGKSGLVSEGWPQINSALPSLSMIQQLIIPSFAVAFIGSLELIVTLRNSRSQHLLASELKSQGIANIVGSFAGAFPASTSLTRSVMLEVGGAMSRWAPFIAALVMVPILIFGASAISAIPQPVIAGLLIAIAISMIKPAQIKQMLRGNHQTRMLFISTFLSTLMFDFHIAILVGTLLGIGLFLFQTSKPQIFCYELDEHNQAHPVHNKAPSRLLIQISGSLYFAAARQLPNQVNERLVEGTQQCVIDLSHAHQCRVAAIQALQEIEQHCVAQGIDLKMTGASTSLQSLCSSLNTALPWSNDQLSLILQARS</sequence>
<dbReference type="InterPro" id="IPR001902">
    <property type="entry name" value="SLC26A/SulP_fam"/>
</dbReference>
<dbReference type="Gene3D" id="3.30.750.24">
    <property type="entry name" value="STAS domain"/>
    <property type="match status" value="1"/>
</dbReference>
<proteinExistence type="predicted"/>
<organism evidence="7 8">
    <name type="scientific">Reinekea marina</name>
    <dbReference type="NCBI Taxonomy" id="1310421"/>
    <lineage>
        <taxon>Bacteria</taxon>
        <taxon>Pseudomonadati</taxon>
        <taxon>Pseudomonadota</taxon>
        <taxon>Gammaproteobacteria</taxon>
        <taxon>Oceanospirillales</taxon>
        <taxon>Saccharospirillaceae</taxon>
        <taxon>Reinekea</taxon>
    </lineage>
</organism>
<dbReference type="InterPro" id="IPR002645">
    <property type="entry name" value="STAS_dom"/>
</dbReference>
<feature type="transmembrane region" description="Helical" evidence="5">
    <location>
        <begin position="360"/>
        <end position="391"/>
    </location>
</feature>
<dbReference type="PANTHER" id="PTHR11814">
    <property type="entry name" value="SULFATE TRANSPORTER"/>
    <property type="match status" value="1"/>
</dbReference>
<dbReference type="Proteomes" id="UP001595710">
    <property type="component" value="Unassembled WGS sequence"/>
</dbReference>
<comment type="subcellular location">
    <subcellularLocation>
        <location evidence="1">Membrane</location>
        <topology evidence="1">Multi-pass membrane protein</topology>
    </subcellularLocation>
</comment>
<evidence type="ECO:0000256" key="3">
    <source>
        <dbReference type="ARBA" id="ARBA00022989"/>
    </source>
</evidence>
<feature type="transmembrane region" description="Helical" evidence="5">
    <location>
        <begin position="234"/>
        <end position="253"/>
    </location>
</feature>
<evidence type="ECO:0000256" key="1">
    <source>
        <dbReference type="ARBA" id="ARBA00004141"/>
    </source>
</evidence>
<feature type="transmembrane region" description="Helical" evidence="5">
    <location>
        <begin position="75"/>
        <end position="96"/>
    </location>
</feature>
<keyword evidence="2 5" id="KW-0812">Transmembrane</keyword>
<keyword evidence="8" id="KW-1185">Reference proteome</keyword>
<feature type="transmembrane region" description="Helical" evidence="5">
    <location>
        <begin position="27"/>
        <end position="44"/>
    </location>
</feature>
<evidence type="ECO:0000256" key="2">
    <source>
        <dbReference type="ARBA" id="ARBA00022692"/>
    </source>
</evidence>
<dbReference type="CDD" id="cd07042">
    <property type="entry name" value="STAS_SulP_like_sulfate_transporter"/>
    <property type="match status" value="1"/>
</dbReference>